<evidence type="ECO:0000313" key="2">
    <source>
        <dbReference type="Proteomes" id="UP000729402"/>
    </source>
</evidence>
<name>A0A8J6BZ42_ZIZPA</name>
<reference evidence="1" key="2">
    <citation type="submission" date="2021-02" db="EMBL/GenBank/DDBJ databases">
        <authorList>
            <person name="Kimball J.A."/>
            <person name="Haas M.W."/>
            <person name="Macchietto M."/>
            <person name="Kono T."/>
            <person name="Duquette J."/>
            <person name="Shao M."/>
        </authorList>
    </citation>
    <scope>NUCLEOTIDE SEQUENCE</scope>
    <source>
        <tissue evidence="1">Fresh leaf tissue</tissue>
    </source>
</reference>
<organism evidence="1 2">
    <name type="scientific">Zizania palustris</name>
    <name type="common">Northern wild rice</name>
    <dbReference type="NCBI Taxonomy" id="103762"/>
    <lineage>
        <taxon>Eukaryota</taxon>
        <taxon>Viridiplantae</taxon>
        <taxon>Streptophyta</taxon>
        <taxon>Embryophyta</taxon>
        <taxon>Tracheophyta</taxon>
        <taxon>Spermatophyta</taxon>
        <taxon>Magnoliopsida</taxon>
        <taxon>Liliopsida</taxon>
        <taxon>Poales</taxon>
        <taxon>Poaceae</taxon>
        <taxon>BOP clade</taxon>
        <taxon>Oryzoideae</taxon>
        <taxon>Oryzeae</taxon>
        <taxon>Zizaniinae</taxon>
        <taxon>Zizania</taxon>
    </lineage>
</organism>
<keyword evidence="2" id="KW-1185">Reference proteome</keyword>
<comment type="caution">
    <text evidence="1">The sequence shown here is derived from an EMBL/GenBank/DDBJ whole genome shotgun (WGS) entry which is preliminary data.</text>
</comment>
<dbReference type="AlphaFoldDB" id="A0A8J6BZ42"/>
<gene>
    <name evidence="1" type="ORF">GUJ93_ZPchr0013g37108</name>
</gene>
<dbReference type="Proteomes" id="UP000729402">
    <property type="component" value="Unassembled WGS sequence"/>
</dbReference>
<reference evidence="1" key="1">
    <citation type="journal article" date="2021" name="bioRxiv">
        <title>Whole Genome Assembly and Annotation of Northern Wild Rice, Zizania palustris L., Supports a Whole Genome Duplication in the Zizania Genus.</title>
        <authorList>
            <person name="Haas M."/>
            <person name="Kono T."/>
            <person name="Macchietto M."/>
            <person name="Millas R."/>
            <person name="McGilp L."/>
            <person name="Shao M."/>
            <person name="Duquette J."/>
            <person name="Hirsch C.N."/>
            <person name="Kimball J."/>
        </authorList>
    </citation>
    <scope>NUCLEOTIDE SEQUENCE</scope>
    <source>
        <tissue evidence="1">Fresh leaf tissue</tissue>
    </source>
</reference>
<sequence length="79" mass="9073">MPENEMQRAPLLIQMRHIETTFHNKDYSCDKQEGPLGHKTKHHSAHLHHWDLGAPSLPPPTFLHEPSALSTRHQLIIVS</sequence>
<dbReference type="EMBL" id="JAAALK010000079">
    <property type="protein sequence ID" value="KAG8100782.1"/>
    <property type="molecule type" value="Genomic_DNA"/>
</dbReference>
<protein>
    <submittedName>
        <fullName evidence="1">Uncharacterized protein</fullName>
    </submittedName>
</protein>
<accession>A0A8J6BZ42</accession>
<evidence type="ECO:0000313" key="1">
    <source>
        <dbReference type="EMBL" id="KAG8100782.1"/>
    </source>
</evidence>
<proteinExistence type="predicted"/>